<comment type="similarity">
    <text evidence="1">Belongs to the ClpA/ClpB family.</text>
</comment>
<keyword evidence="3" id="KW-0547">Nucleotide-binding</keyword>
<name>A0A5B0RH82_PUCGR</name>
<evidence type="ECO:0000256" key="1">
    <source>
        <dbReference type="ARBA" id="ARBA00008675"/>
    </source>
</evidence>
<dbReference type="Gene3D" id="3.40.50.300">
    <property type="entry name" value="P-loop containing nucleotide triphosphate hydrolases"/>
    <property type="match status" value="2"/>
</dbReference>
<evidence type="ECO:0000256" key="2">
    <source>
        <dbReference type="ARBA" id="ARBA00022737"/>
    </source>
</evidence>
<dbReference type="PANTHER" id="PTHR11638">
    <property type="entry name" value="ATP-DEPENDENT CLP PROTEASE"/>
    <property type="match status" value="1"/>
</dbReference>
<dbReference type="GO" id="GO:0016887">
    <property type="term" value="F:ATP hydrolysis activity"/>
    <property type="evidence" value="ECO:0007669"/>
    <property type="project" value="InterPro"/>
</dbReference>
<dbReference type="Proteomes" id="UP000325313">
    <property type="component" value="Unassembled WGS sequence"/>
</dbReference>
<evidence type="ECO:0000256" key="6">
    <source>
        <dbReference type="SAM" id="Coils"/>
    </source>
</evidence>
<evidence type="ECO:0000256" key="7">
    <source>
        <dbReference type="SAM" id="MobiDB-lite"/>
    </source>
</evidence>
<sequence>MFTSRTVSASLRNSRCSAWNTGRRSLLNREMRSISHLTNHRRNQLNTLPGKDHSNHFPSPRWFSQSPTRSAQGPSPPRGGFPLGNIFGQQPERKAGDALKEFGIDLTEKAKKGELDPCIGRTEEIKRSIQILSRRTKSNPILIGPAGVGKTAIMEGLAQRILNKEVPESIQGKRVISIDLATLVSGTALRGAFEEKFKALLADIEAEEGKVIVFIDEIHTLLNLGKAEGSIDAANMIKPALARGLQLAGSTTLDEYRKIEKDPALARRFQSVLVSEPSVNETISILRGLKPRYEVHHGVSISDGALVTAAAYSNRYISERFLPDKAIDLVDEAASSLRLLQESKPDQLESLERQITTLQIELESLKNDKDEFSQNRIAKIKQEISDCEKEAVTLNEKWRNEKQKLDEVKNLKVRLQDATMELIEAQRYVK</sequence>
<evidence type="ECO:0000313" key="9">
    <source>
        <dbReference type="EMBL" id="KAA1125206.1"/>
    </source>
</evidence>
<evidence type="ECO:0000256" key="4">
    <source>
        <dbReference type="ARBA" id="ARBA00022840"/>
    </source>
</evidence>
<dbReference type="GO" id="GO:0005759">
    <property type="term" value="C:mitochondrial matrix"/>
    <property type="evidence" value="ECO:0007669"/>
    <property type="project" value="TreeGrafter"/>
</dbReference>
<dbReference type="EMBL" id="VDEP01000181">
    <property type="protein sequence ID" value="KAA1125206.1"/>
    <property type="molecule type" value="Genomic_DNA"/>
</dbReference>
<keyword evidence="5" id="KW-0143">Chaperone</keyword>
<feature type="compositionally biased region" description="Polar residues" evidence="7">
    <location>
        <begin position="62"/>
        <end position="73"/>
    </location>
</feature>
<evidence type="ECO:0000256" key="3">
    <source>
        <dbReference type="ARBA" id="ARBA00022741"/>
    </source>
</evidence>
<dbReference type="GO" id="GO:0034605">
    <property type="term" value="P:cellular response to heat"/>
    <property type="evidence" value="ECO:0007669"/>
    <property type="project" value="TreeGrafter"/>
</dbReference>
<accession>A0A5B0RH82</accession>
<keyword evidence="2" id="KW-0677">Repeat</keyword>
<gene>
    <name evidence="9" type="primary">HSP78_1</name>
    <name evidence="9" type="ORF">PGTUg99_005441</name>
</gene>
<dbReference type="FunFam" id="3.40.50.300:FF:000120">
    <property type="entry name" value="ATP-dependent chaperone ClpB"/>
    <property type="match status" value="1"/>
</dbReference>
<dbReference type="InterPro" id="IPR003593">
    <property type="entry name" value="AAA+_ATPase"/>
</dbReference>
<dbReference type="GO" id="GO:0043335">
    <property type="term" value="P:protein unfolding"/>
    <property type="evidence" value="ECO:0007669"/>
    <property type="project" value="TreeGrafter"/>
</dbReference>
<feature type="domain" description="AAA+ ATPase" evidence="8">
    <location>
        <begin position="136"/>
        <end position="279"/>
    </location>
</feature>
<protein>
    <submittedName>
        <fullName evidence="9">Chaperone ATPase hsp78</fullName>
    </submittedName>
</protein>
<dbReference type="GO" id="GO:0005524">
    <property type="term" value="F:ATP binding"/>
    <property type="evidence" value="ECO:0007669"/>
    <property type="project" value="UniProtKB-KW"/>
</dbReference>
<evidence type="ECO:0000256" key="5">
    <source>
        <dbReference type="ARBA" id="ARBA00023186"/>
    </source>
</evidence>
<dbReference type="InterPro" id="IPR027417">
    <property type="entry name" value="P-loop_NTPase"/>
</dbReference>
<evidence type="ECO:0000313" key="10">
    <source>
        <dbReference type="Proteomes" id="UP000325313"/>
    </source>
</evidence>
<dbReference type="GO" id="GO:0042026">
    <property type="term" value="P:protein refolding"/>
    <property type="evidence" value="ECO:0007669"/>
    <property type="project" value="TreeGrafter"/>
</dbReference>
<dbReference type="InterPro" id="IPR041546">
    <property type="entry name" value="ClpA/ClpB_AAA_lid"/>
</dbReference>
<dbReference type="Pfam" id="PF00004">
    <property type="entry name" value="AAA"/>
    <property type="match status" value="1"/>
</dbReference>
<keyword evidence="6" id="KW-0175">Coiled coil</keyword>
<dbReference type="PANTHER" id="PTHR11638:SF176">
    <property type="entry name" value="HEAT SHOCK PROTEIN 78, MITOCHONDRIAL"/>
    <property type="match status" value="1"/>
</dbReference>
<evidence type="ECO:0000259" key="8">
    <source>
        <dbReference type="SMART" id="SM00382"/>
    </source>
</evidence>
<dbReference type="InterPro" id="IPR003959">
    <property type="entry name" value="ATPase_AAA_core"/>
</dbReference>
<dbReference type="InterPro" id="IPR018368">
    <property type="entry name" value="ClpA/B_CS1"/>
</dbReference>
<feature type="coiled-coil region" evidence="6">
    <location>
        <begin position="348"/>
        <end position="428"/>
    </location>
</feature>
<comment type="caution">
    <text evidence="9">The sequence shown here is derived from an EMBL/GenBank/DDBJ whole genome shotgun (WGS) entry which is preliminary data.</text>
</comment>
<proteinExistence type="inferred from homology"/>
<keyword evidence="4" id="KW-0067">ATP-binding</keyword>
<dbReference type="SMART" id="SM00382">
    <property type="entry name" value="AAA"/>
    <property type="match status" value="1"/>
</dbReference>
<dbReference type="CDD" id="cd00009">
    <property type="entry name" value="AAA"/>
    <property type="match status" value="1"/>
</dbReference>
<dbReference type="PROSITE" id="PS00870">
    <property type="entry name" value="CLPAB_1"/>
    <property type="match status" value="1"/>
</dbReference>
<dbReference type="InterPro" id="IPR050130">
    <property type="entry name" value="ClpA_ClpB"/>
</dbReference>
<organism evidence="9 10">
    <name type="scientific">Puccinia graminis f. sp. tritici</name>
    <dbReference type="NCBI Taxonomy" id="56615"/>
    <lineage>
        <taxon>Eukaryota</taxon>
        <taxon>Fungi</taxon>
        <taxon>Dikarya</taxon>
        <taxon>Basidiomycota</taxon>
        <taxon>Pucciniomycotina</taxon>
        <taxon>Pucciniomycetes</taxon>
        <taxon>Pucciniales</taxon>
        <taxon>Pucciniaceae</taxon>
        <taxon>Puccinia</taxon>
    </lineage>
</organism>
<dbReference type="AlphaFoldDB" id="A0A5B0RH82"/>
<reference evidence="9 10" key="1">
    <citation type="submission" date="2019-05" db="EMBL/GenBank/DDBJ databases">
        <title>Emergence of the Ug99 lineage of the wheat stem rust pathogen through somatic hybridization.</title>
        <authorList>
            <person name="Li F."/>
            <person name="Upadhyaya N.M."/>
            <person name="Sperschneider J."/>
            <person name="Matny O."/>
            <person name="Nguyen-Phuc H."/>
            <person name="Mago R."/>
            <person name="Raley C."/>
            <person name="Miller M.E."/>
            <person name="Silverstein K.A.T."/>
            <person name="Henningsen E."/>
            <person name="Hirsch C.D."/>
            <person name="Visser B."/>
            <person name="Pretorius Z.A."/>
            <person name="Steffenson B.J."/>
            <person name="Schwessinger B."/>
            <person name="Dodds P.N."/>
            <person name="Figueroa M."/>
        </authorList>
    </citation>
    <scope>NUCLEOTIDE SEQUENCE [LARGE SCALE GENOMIC DNA]</scope>
    <source>
        <strain evidence="9 10">Ug99</strain>
    </source>
</reference>
<dbReference type="SUPFAM" id="SSF52540">
    <property type="entry name" value="P-loop containing nucleoside triphosphate hydrolases"/>
    <property type="match status" value="1"/>
</dbReference>
<feature type="region of interest" description="Disordered" evidence="7">
    <location>
        <begin position="39"/>
        <end position="89"/>
    </location>
</feature>
<dbReference type="Pfam" id="PF17871">
    <property type="entry name" value="AAA_lid_9"/>
    <property type="match status" value="1"/>
</dbReference>